<feature type="compositionally biased region" description="Basic residues" evidence="1">
    <location>
        <begin position="10"/>
        <end position="22"/>
    </location>
</feature>
<comment type="caution">
    <text evidence="2">The sequence shown here is derived from an EMBL/GenBank/DDBJ whole genome shotgun (WGS) entry which is preliminary data.</text>
</comment>
<organism evidence="2 3">
    <name type="scientific">Marinobacter nauticus</name>
    <name type="common">Marinobacter hydrocarbonoclasticus</name>
    <name type="synonym">Marinobacter aquaeolei</name>
    <dbReference type="NCBI Taxonomy" id="2743"/>
    <lineage>
        <taxon>Bacteria</taxon>
        <taxon>Pseudomonadati</taxon>
        <taxon>Pseudomonadota</taxon>
        <taxon>Gammaproteobacteria</taxon>
        <taxon>Pseudomonadales</taxon>
        <taxon>Marinobacteraceae</taxon>
        <taxon>Marinobacter</taxon>
    </lineage>
</organism>
<evidence type="ECO:0000313" key="2">
    <source>
        <dbReference type="EMBL" id="KAE8545358.1"/>
    </source>
</evidence>
<evidence type="ECO:0000313" key="3">
    <source>
        <dbReference type="Proteomes" id="UP000469950"/>
    </source>
</evidence>
<evidence type="ECO:0000256" key="1">
    <source>
        <dbReference type="SAM" id="MobiDB-lite"/>
    </source>
</evidence>
<dbReference type="EMBL" id="WBMP01000009">
    <property type="protein sequence ID" value="KAE8545358.1"/>
    <property type="molecule type" value="Genomic_DNA"/>
</dbReference>
<sequence>MSGKAVAPGRGRKPKPTARKKAAGNPGKRQLNKSEPEFDEPTNIEPPEYLHDDEHAAQMWERVAPLLCQQKVLTMGDLHNLELFCDAYGRWRRARVELNTKGLVVEGATGGPVKNPAATIINEASRQMATFGSLLGLDPASRSRLTGGSGTPKSNPYSSLL</sequence>
<dbReference type="AlphaFoldDB" id="A0A833JQC7"/>
<feature type="region of interest" description="Disordered" evidence="1">
    <location>
        <begin position="1"/>
        <end position="48"/>
    </location>
</feature>
<feature type="compositionally biased region" description="Polar residues" evidence="1">
    <location>
        <begin position="143"/>
        <end position="161"/>
    </location>
</feature>
<gene>
    <name evidence="2" type="ORF">F6453_2330</name>
</gene>
<feature type="region of interest" description="Disordered" evidence="1">
    <location>
        <begin position="142"/>
        <end position="161"/>
    </location>
</feature>
<name>A0A833JQC7_MARNT</name>
<accession>A0A833JQC7</accession>
<dbReference type="NCBIfam" id="TIGR01558">
    <property type="entry name" value="sm_term_P27"/>
    <property type="match status" value="1"/>
</dbReference>
<dbReference type="RefSeq" id="WP_153740919.1">
    <property type="nucleotide sequence ID" value="NZ_WBMP01000009.1"/>
</dbReference>
<dbReference type="Proteomes" id="UP000469950">
    <property type="component" value="Unassembled WGS sequence"/>
</dbReference>
<proteinExistence type="predicted"/>
<dbReference type="InterPro" id="IPR006448">
    <property type="entry name" value="Phage_term_ssu_P27"/>
</dbReference>
<reference evidence="2 3" key="1">
    <citation type="submission" date="2019-10" db="EMBL/GenBank/DDBJ databases">
        <title>Draft genome sequence of Marinobacter hydrocarbonoclasticus NCT7M from the microbiome of the marine copepod.</title>
        <authorList>
            <person name="Nuttall R."/>
            <person name="Sharma G."/>
            <person name="Moisander P."/>
        </authorList>
    </citation>
    <scope>NUCLEOTIDE SEQUENCE [LARGE SCALE GENOMIC DNA]</scope>
    <source>
        <strain evidence="2 3">NCT7M</strain>
    </source>
</reference>
<dbReference type="Pfam" id="PF05119">
    <property type="entry name" value="Terminase_4"/>
    <property type="match status" value="1"/>
</dbReference>
<protein>
    <submittedName>
        <fullName evidence="2">Phage terminase, small subunit</fullName>
    </submittedName>
</protein>